<evidence type="ECO:0000313" key="1">
    <source>
        <dbReference type="EMBL" id="TQM65443.1"/>
    </source>
</evidence>
<comment type="caution">
    <text evidence="1">The sequence shown here is derived from an EMBL/GenBank/DDBJ whole genome shotgun (WGS) entry which is preliminary data.</text>
</comment>
<dbReference type="Proteomes" id="UP000318331">
    <property type="component" value="Unassembled WGS sequence"/>
</dbReference>
<reference evidence="1 2" key="1">
    <citation type="submission" date="2019-06" db="EMBL/GenBank/DDBJ databases">
        <title>Sequencing the genomes of 1000 actinobacteria strains.</title>
        <authorList>
            <person name="Klenk H.-P."/>
        </authorList>
    </citation>
    <scope>NUCLEOTIDE SEQUENCE [LARGE SCALE GENOMIC DNA]</scope>
    <source>
        <strain evidence="1 2">DSM 18031</strain>
    </source>
</reference>
<organism evidence="1 2">
    <name type="scientific">Klugiella xanthotipulae</name>
    <dbReference type="NCBI Taxonomy" id="244735"/>
    <lineage>
        <taxon>Bacteria</taxon>
        <taxon>Bacillati</taxon>
        <taxon>Actinomycetota</taxon>
        <taxon>Actinomycetes</taxon>
        <taxon>Micrococcales</taxon>
        <taxon>Microbacteriaceae</taxon>
        <taxon>Klugiella</taxon>
    </lineage>
</organism>
<sequence>MNRVAARSPGSAPCFPGSRYARTRITPKFALVFARGVFDYTIFLRVEVTHNKRKW</sequence>
<evidence type="ECO:0000313" key="2">
    <source>
        <dbReference type="Proteomes" id="UP000318331"/>
    </source>
</evidence>
<name>A0A543I4C1_9MICO</name>
<protein>
    <submittedName>
        <fullName evidence="1">Uncharacterized protein</fullName>
    </submittedName>
</protein>
<gene>
    <name evidence="1" type="ORF">FB466_0245</name>
</gene>
<dbReference type="AlphaFoldDB" id="A0A543I4C1"/>
<dbReference type="EMBL" id="VFPN01000001">
    <property type="protein sequence ID" value="TQM65443.1"/>
    <property type="molecule type" value="Genomic_DNA"/>
</dbReference>
<proteinExistence type="predicted"/>
<accession>A0A543I4C1</accession>
<keyword evidence="2" id="KW-1185">Reference proteome</keyword>